<proteinExistence type="predicted"/>
<protein>
    <submittedName>
        <fullName evidence="1">Uncharacterized protein</fullName>
    </submittedName>
</protein>
<sequence length="151" mass="16368">MTLRSPGGESARWHECPLHGRGVRPEYLVGRWLAQVFTSRHRNGAGPPSGPLDAWLIDGEGGSTRITIGTDWCLIVETSAPHEGYDMGEWGRVEVAPVHTETPFANHVGETVLAIREEGAPATGRLALEITFPSGRVRCESWAGDLRLSTG</sequence>
<accession>A0ABU2MQB8</accession>
<dbReference type="EMBL" id="JAVREL010000006">
    <property type="protein sequence ID" value="MDT0343666.1"/>
    <property type="molecule type" value="Genomic_DNA"/>
</dbReference>
<organism evidence="1 2">
    <name type="scientific">Streptomyces litchfieldiae</name>
    <dbReference type="NCBI Taxonomy" id="3075543"/>
    <lineage>
        <taxon>Bacteria</taxon>
        <taxon>Bacillati</taxon>
        <taxon>Actinomycetota</taxon>
        <taxon>Actinomycetes</taxon>
        <taxon>Kitasatosporales</taxon>
        <taxon>Streptomycetaceae</taxon>
        <taxon>Streptomyces</taxon>
    </lineage>
</organism>
<evidence type="ECO:0000313" key="2">
    <source>
        <dbReference type="Proteomes" id="UP001183246"/>
    </source>
</evidence>
<reference evidence="2" key="1">
    <citation type="submission" date="2023-07" db="EMBL/GenBank/DDBJ databases">
        <title>30 novel species of actinomycetes from the DSMZ collection.</title>
        <authorList>
            <person name="Nouioui I."/>
        </authorList>
    </citation>
    <scope>NUCLEOTIDE SEQUENCE [LARGE SCALE GENOMIC DNA]</scope>
    <source>
        <strain evidence="2">DSM 44938</strain>
    </source>
</reference>
<dbReference type="RefSeq" id="WP_311704801.1">
    <property type="nucleotide sequence ID" value="NZ_JAVREL010000006.1"/>
</dbReference>
<evidence type="ECO:0000313" key="1">
    <source>
        <dbReference type="EMBL" id="MDT0343666.1"/>
    </source>
</evidence>
<keyword evidence="2" id="KW-1185">Reference proteome</keyword>
<name>A0ABU2MQB8_9ACTN</name>
<gene>
    <name evidence="1" type="ORF">RM590_13750</name>
</gene>
<dbReference type="Proteomes" id="UP001183246">
    <property type="component" value="Unassembled WGS sequence"/>
</dbReference>
<comment type="caution">
    <text evidence="1">The sequence shown here is derived from an EMBL/GenBank/DDBJ whole genome shotgun (WGS) entry which is preliminary data.</text>
</comment>